<comment type="function">
    <text evidence="8">Plays a role in the assembly of the F1 component of the mitochondrial ATP synthase (ATPase).</text>
</comment>
<dbReference type="PANTHER" id="PTHR21013:SF10">
    <property type="entry name" value="ATP SYNTHASE MITOCHONDRIAL F1 COMPLEX ASSEMBLY FACTOR 2"/>
    <property type="match status" value="1"/>
</dbReference>
<evidence type="ECO:0000256" key="1">
    <source>
        <dbReference type="ARBA" id="ARBA00004637"/>
    </source>
</evidence>
<keyword evidence="4" id="KW-0809">Transit peptide</keyword>
<protein>
    <recommendedName>
        <fullName evidence="10">ATP synthase mitochondrial F1 complex assembly factor 2</fullName>
    </recommendedName>
</protein>
<dbReference type="InterPro" id="IPR023335">
    <property type="entry name" value="ATP12_ortho_dom_sf"/>
</dbReference>
<reference evidence="11" key="2">
    <citation type="submission" date="2025-09" db="UniProtKB">
        <authorList>
            <consortium name="Ensembl"/>
        </authorList>
    </citation>
    <scope>IDENTIFICATION</scope>
</reference>
<keyword evidence="12" id="KW-1185">Reference proteome</keyword>
<evidence type="ECO:0000256" key="8">
    <source>
        <dbReference type="ARBA" id="ARBA00054849"/>
    </source>
</evidence>
<evidence type="ECO:0000256" key="9">
    <source>
        <dbReference type="ARBA" id="ARBA00065339"/>
    </source>
</evidence>
<dbReference type="OMA" id="WDPVLHW"/>
<dbReference type="GO" id="GO:0005829">
    <property type="term" value="C:cytosol"/>
    <property type="evidence" value="ECO:0007669"/>
    <property type="project" value="Ensembl"/>
</dbReference>
<dbReference type="AlphaFoldDB" id="A0A8C2UVH1"/>
<comment type="subunit">
    <text evidence="9">Interacts with ATP5F1B; involved in the assembly of the F1 component of the mitochondrial ATP synthase (ATPase). Interacts with FMC1.</text>
</comment>
<name>A0A8C2UVH1_CHILA</name>
<evidence type="ECO:0000256" key="4">
    <source>
        <dbReference type="ARBA" id="ARBA00022946"/>
    </source>
</evidence>
<reference evidence="11" key="1">
    <citation type="submission" date="2025-08" db="UniProtKB">
        <authorList>
            <consortium name="Ensembl"/>
        </authorList>
    </citation>
    <scope>IDENTIFICATION</scope>
</reference>
<dbReference type="SUPFAM" id="SSF160909">
    <property type="entry name" value="ATP12-like"/>
    <property type="match status" value="1"/>
</dbReference>
<dbReference type="GO" id="GO:0033615">
    <property type="term" value="P:mitochondrial proton-transporting ATP synthase complex assembly"/>
    <property type="evidence" value="ECO:0007669"/>
    <property type="project" value="Ensembl"/>
</dbReference>
<evidence type="ECO:0000313" key="11">
    <source>
        <dbReference type="Ensembl" id="ENSCLAP00000006392.1"/>
    </source>
</evidence>
<keyword evidence="7" id="KW-0143">Chaperone</keyword>
<dbReference type="InterPro" id="IPR042272">
    <property type="entry name" value="ATP12_ATP_synth-F1-assembly_N"/>
</dbReference>
<dbReference type="GO" id="GO:0005743">
    <property type="term" value="C:mitochondrial inner membrane"/>
    <property type="evidence" value="ECO:0007669"/>
    <property type="project" value="UniProtKB-SubCell"/>
</dbReference>
<evidence type="ECO:0000256" key="3">
    <source>
        <dbReference type="ARBA" id="ARBA00022792"/>
    </source>
</evidence>
<keyword evidence="3" id="KW-0999">Mitochondrion inner membrane</keyword>
<evidence type="ECO:0000256" key="5">
    <source>
        <dbReference type="ARBA" id="ARBA00023128"/>
    </source>
</evidence>
<sequence>MLIDWGCAQGCAAATARRRCHEEHGGGHGSLRALGRRREVSVQLERAVPCAGVSHRARPPGCPGAMWRSCLRLRGRGRRLLNWSPGDPTASARLALAPQAPARAYAPPTERKRFYQNVSITQGEGGFEINLDHRKLKTPQAKLFTVPSEALAIAVATEWDSQHDTIKFYTMHLTTLCNTSLDNPTQRSKDQVIRAAVKFLDTDTVCYRVEEPETLVELQKNEWDPIIEWAEKRYGVEIGSSTSIMGPSIPDKTREVLVSHLASYNMWALQGIEFVVAQLKSMVLTLGLMDLRLTVEQAVLLSRLEEEYQIQKWGNIEWAHDYELQELRARTAAGTLFVHLCSENTTVKHKLLQE</sequence>
<dbReference type="Pfam" id="PF07542">
    <property type="entry name" value="ATP12"/>
    <property type="match status" value="1"/>
</dbReference>
<dbReference type="Gene3D" id="3.30.2180.10">
    <property type="entry name" value="ATP12-like"/>
    <property type="match status" value="1"/>
</dbReference>
<organism evidence="11 12">
    <name type="scientific">Chinchilla lanigera</name>
    <name type="common">Long-tailed chinchilla</name>
    <name type="synonym">Chinchilla villidera</name>
    <dbReference type="NCBI Taxonomy" id="34839"/>
    <lineage>
        <taxon>Eukaryota</taxon>
        <taxon>Metazoa</taxon>
        <taxon>Chordata</taxon>
        <taxon>Craniata</taxon>
        <taxon>Vertebrata</taxon>
        <taxon>Euteleostomi</taxon>
        <taxon>Mammalia</taxon>
        <taxon>Eutheria</taxon>
        <taxon>Euarchontoglires</taxon>
        <taxon>Glires</taxon>
        <taxon>Rodentia</taxon>
        <taxon>Hystricomorpha</taxon>
        <taxon>Chinchillidae</taxon>
        <taxon>Chinchilla</taxon>
    </lineage>
</organism>
<dbReference type="PANTHER" id="PTHR21013">
    <property type="entry name" value="ATP SYNTHASE MITOCHONDRIAL F1 COMPLEX ASSEMBLY FACTOR 2/ATP12 PROTEIN, MITOCHONDRIAL PRECURSOR"/>
    <property type="match status" value="1"/>
</dbReference>
<dbReference type="Ensembl" id="ENSCLAT00000006498.1">
    <property type="protein sequence ID" value="ENSCLAP00000006392.1"/>
    <property type="gene ID" value="ENSCLAG00000004518.1"/>
</dbReference>
<evidence type="ECO:0000256" key="2">
    <source>
        <dbReference type="ARBA" id="ARBA00008231"/>
    </source>
</evidence>
<proteinExistence type="inferred from homology"/>
<comment type="similarity">
    <text evidence="2">Belongs to the ATP12 family.</text>
</comment>
<dbReference type="FunFam" id="1.10.3580.10:FF:000001">
    <property type="entry name" value="ATP synthase mitochondrial F1 complex assembly factor 2"/>
    <property type="match status" value="1"/>
</dbReference>
<dbReference type="FunFam" id="3.30.2180.10:FF:000001">
    <property type="entry name" value="ATP synthase mitochondrial F1 complex assembly factor 2"/>
    <property type="match status" value="1"/>
</dbReference>
<evidence type="ECO:0000256" key="6">
    <source>
        <dbReference type="ARBA" id="ARBA00023136"/>
    </source>
</evidence>
<dbReference type="Proteomes" id="UP000694398">
    <property type="component" value="Unassembled WGS sequence"/>
</dbReference>
<dbReference type="GeneTree" id="ENSGT00390000009492"/>
<evidence type="ECO:0000256" key="10">
    <source>
        <dbReference type="ARBA" id="ARBA00072488"/>
    </source>
</evidence>
<dbReference type="GO" id="GO:0016607">
    <property type="term" value="C:nuclear speck"/>
    <property type="evidence" value="ECO:0007669"/>
    <property type="project" value="Ensembl"/>
</dbReference>
<comment type="subcellular location">
    <subcellularLocation>
        <location evidence="1">Mitochondrion inner membrane</location>
        <topology evidence="1">Peripheral membrane protein</topology>
    </subcellularLocation>
</comment>
<evidence type="ECO:0000256" key="7">
    <source>
        <dbReference type="ARBA" id="ARBA00023186"/>
    </source>
</evidence>
<dbReference type="InterPro" id="IPR011419">
    <property type="entry name" value="ATP12_ATP_synth-F1-assembly"/>
</dbReference>
<keyword evidence="5" id="KW-0496">Mitochondrion</keyword>
<evidence type="ECO:0000313" key="12">
    <source>
        <dbReference type="Proteomes" id="UP000694398"/>
    </source>
</evidence>
<keyword evidence="6" id="KW-0472">Membrane</keyword>
<dbReference type="Gene3D" id="1.10.3580.10">
    <property type="entry name" value="ATP12 ATPase"/>
    <property type="match status" value="1"/>
</dbReference>
<accession>A0A8C2UVH1</accession>
<gene>
    <name evidence="11" type="primary">ATPAF2</name>
</gene>